<accession>A0A1C4Y5W9</accession>
<keyword evidence="3" id="KW-1185">Reference proteome</keyword>
<sequence>MPGDWPRRGRPLDSTESDRVVRFAVAETLARVAGEDSLALGETDALQSLGSALREVLRRALDDRVPLTTPEFVDLCRDLHLNRDSLDLLGHHLLTALLTHQVGPDALVRVGALLGTVRRYLPAGRQPTHRNGGPVPRRRDTRPDNNVVGRYRPKLPEHLPSPPTWTCTGCGRDWPCATKQSQLLAEFGGARAALAVYLGSCLVAAAQDLPTLPLPGARLRFLGWLPRARI</sequence>
<gene>
    <name evidence="2" type="ORF">GA0070607_6292</name>
</gene>
<organism evidence="2 3">
    <name type="scientific">Micromonospora coriariae</name>
    <dbReference type="NCBI Taxonomy" id="285665"/>
    <lineage>
        <taxon>Bacteria</taxon>
        <taxon>Bacillati</taxon>
        <taxon>Actinomycetota</taxon>
        <taxon>Actinomycetes</taxon>
        <taxon>Micromonosporales</taxon>
        <taxon>Micromonosporaceae</taxon>
        <taxon>Micromonospora</taxon>
    </lineage>
</organism>
<evidence type="ECO:0000256" key="1">
    <source>
        <dbReference type="SAM" id="MobiDB-lite"/>
    </source>
</evidence>
<evidence type="ECO:0000313" key="3">
    <source>
        <dbReference type="Proteomes" id="UP000198243"/>
    </source>
</evidence>
<reference evidence="3" key="1">
    <citation type="submission" date="2016-06" db="EMBL/GenBank/DDBJ databases">
        <authorList>
            <person name="Varghese N."/>
            <person name="Submissions Spin"/>
        </authorList>
    </citation>
    <scope>NUCLEOTIDE SEQUENCE [LARGE SCALE GENOMIC DNA]</scope>
    <source>
        <strain evidence="3">DSM 44875</strain>
    </source>
</reference>
<protein>
    <submittedName>
        <fullName evidence="2">Uncharacterized protein</fullName>
    </submittedName>
</protein>
<dbReference type="Proteomes" id="UP000198243">
    <property type="component" value="Chromosome I"/>
</dbReference>
<dbReference type="EMBL" id="LT607412">
    <property type="protein sequence ID" value="SCF16113.1"/>
    <property type="molecule type" value="Genomic_DNA"/>
</dbReference>
<feature type="region of interest" description="Disordered" evidence="1">
    <location>
        <begin position="123"/>
        <end position="155"/>
    </location>
</feature>
<name>A0A1C4Y5W9_9ACTN</name>
<dbReference type="AlphaFoldDB" id="A0A1C4Y5W9"/>
<proteinExistence type="predicted"/>
<evidence type="ECO:0000313" key="2">
    <source>
        <dbReference type="EMBL" id="SCF16113.1"/>
    </source>
</evidence>